<evidence type="ECO:0000256" key="9">
    <source>
        <dbReference type="SAM" id="MobiDB-lite"/>
    </source>
</evidence>
<evidence type="ECO:0000256" key="8">
    <source>
        <dbReference type="PROSITE-ProRule" id="PRU00175"/>
    </source>
</evidence>
<dbReference type="Proteomes" id="UP001515480">
    <property type="component" value="Unassembled WGS sequence"/>
</dbReference>
<evidence type="ECO:0000256" key="7">
    <source>
        <dbReference type="ARBA" id="ARBA00023136"/>
    </source>
</evidence>
<keyword evidence="2 10" id="KW-0812">Transmembrane</keyword>
<keyword evidence="13" id="KW-1185">Reference proteome</keyword>
<evidence type="ECO:0000256" key="6">
    <source>
        <dbReference type="ARBA" id="ARBA00022989"/>
    </source>
</evidence>
<comment type="caution">
    <text evidence="12">The sequence shown here is derived from an EMBL/GenBank/DDBJ whole genome shotgun (WGS) entry which is preliminary data.</text>
</comment>
<protein>
    <recommendedName>
        <fullName evidence="11">RING-type domain-containing protein</fullName>
    </recommendedName>
</protein>
<evidence type="ECO:0000256" key="10">
    <source>
        <dbReference type="SAM" id="Phobius"/>
    </source>
</evidence>
<dbReference type="CDD" id="cd16454">
    <property type="entry name" value="RING-H2_PA-TM-RING"/>
    <property type="match status" value="1"/>
</dbReference>
<dbReference type="PANTHER" id="PTHR46539">
    <property type="entry name" value="E3 UBIQUITIN-PROTEIN LIGASE ATL42"/>
    <property type="match status" value="1"/>
</dbReference>
<feature type="transmembrane region" description="Helical" evidence="10">
    <location>
        <begin position="137"/>
        <end position="164"/>
    </location>
</feature>
<feature type="transmembrane region" description="Helical" evidence="10">
    <location>
        <begin position="80"/>
        <end position="97"/>
    </location>
</feature>
<evidence type="ECO:0000313" key="12">
    <source>
        <dbReference type="EMBL" id="KAL1529342.1"/>
    </source>
</evidence>
<feature type="region of interest" description="Disordered" evidence="9">
    <location>
        <begin position="262"/>
        <end position="311"/>
    </location>
</feature>
<evidence type="ECO:0000259" key="11">
    <source>
        <dbReference type="PROSITE" id="PS50089"/>
    </source>
</evidence>
<evidence type="ECO:0000256" key="4">
    <source>
        <dbReference type="ARBA" id="ARBA00022771"/>
    </source>
</evidence>
<keyword evidence="3" id="KW-0479">Metal-binding</keyword>
<dbReference type="EMBL" id="JBGBPQ010000001">
    <property type="protein sequence ID" value="KAL1529342.1"/>
    <property type="molecule type" value="Genomic_DNA"/>
</dbReference>
<organism evidence="12 13">
    <name type="scientific">Prymnesium parvum</name>
    <name type="common">Toxic golden alga</name>
    <dbReference type="NCBI Taxonomy" id="97485"/>
    <lineage>
        <taxon>Eukaryota</taxon>
        <taxon>Haptista</taxon>
        <taxon>Haptophyta</taxon>
        <taxon>Prymnesiophyceae</taxon>
        <taxon>Prymnesiales</taxon>
        <taxon>Prymnesiaceae</taxon>
        <taxon>Prymnesium</taxon>
    </lineage>
</organism>
<dbReference type="PROSITE" id="PS50089">
    <property type="entry name" value="ZF_RING_2"/>
    <property type="match status" value="1"/>
</dbReference>
<evidence type="ECO:0000256" key="2">
    <source>
        <dbReference type="ARBA" id="ARBA00022692"/>
    </source>
</evidence>
<accession>A0AB34K7G3</accession>
<reference evidence="12 13" key="1">
    <citation type="journal article" date="2024" name="Science">
        <title>Giant polyketide synthase enzymes in the biosynthesis of giant marine polyether toxins.</title>
        <authorList>
            <person name="Fallon T.R."/>
            <person name="Shende V.V."/>
            <person name="Wierzbicki I.H."/>
            <person name="Pendleton A.L."/>
            <person name="Watervoot N.F."/>
            <person name="Auber R.P."/>
            <person name="Gonzalez D.J."/>
            <person name="Wisecaver J.H."/>
            <person name="Moore B.S."/>
        </authorList>
    </citation>
    <scope>NUCLEOTIDE SEQUENCE [LARGE SCALE GENOMIC DNA]</scope>
    <source>
        <strain evidence="12 13">12B1</strain>
    </source>
</reference>
<dbReference type="GO" id="GO:0016020">
    <property type="term" value="C:membrane"/>
    <property type="evidence" value="ECO:0007669"/>
    <property type="project" value="UniProtKB-SubCell"/>
</dbReference>
<dbReference type="InterPro" id="IPR013083">
    <property type="entry name" value="Znf_RING/FYVE/PHD"/>
</dbReference>
<keyword evidence="5" id="KW-0862">Zinc</keyword>
<dbReference type="SUPFAM" id="SSF57850">
    <property type="entry name" value="RING/U-box"/>
    <property type="match status" value="1"/>
</dbReference>
<feature type="compositionally biased region" description="Basic and acidic residues" evidence="9">
    <location>
        <begin position="302"/>
        <end position="311"/>
    </location>
</feature>
<comment type="subcellular location">
    <subcellularLocation>
        <location evidence="1">Membrane</location>
    </subcellularLocation>
</comment>
<evidence type="ECO:0000256" key="5">
    <source>
        <dbReference type="ARBA" id="ARBA00022833"/>
    </source>
</evidence>
<name>A0AB34K7G3_PRYPA</name>
<dbReference type="InterPro" id="IPR001841">
    <property type="entry name" value="Znf_RING"/>
</dbReference>
<evidence type="ECO:0000313" key="13">
    <source>
        <dbReference type="Proteomes" id="UP001515480"/>
    </source>
</evidence>
<evidence type="ECO:0000256" key="1">
    <source>
        <dbReference type="ARBA" id="ARBA00004370"/>
    </source>
</evidence>
<proteinExistence type="predicted"/>
<gene>
    <name evidence="12" type="ORF">AB1Y20_000296</name>
</gene>
<dbReference type="AlphaFoldDB" id="A0AB34K7G3"/>
<dbReference type="Gene3D" id="3.30.40.10">
    <property type="entry name" value="Zinc/RING finger domain, C3HC4 (zinc finger)"/>
    <property type="match status" value="1"/>
</dbReference>
<feature type="transmembrane region" description="Helical" evidence="10">
    <location>
        <begin position="54"/>
        <end position="73"/>
    </location>
</feature>
<dbReference type="GO" id="GO:0008270">
    <property type="term" value="F:zinc ion binding"/>
    <property type="evidence" value="ECO:0007669"/>
    <property type="project" value="UniProtKB-KW"/>
</dbReference>
<dbReference type="SMART" id="SM00184">
    <property type="entry name" value="RING"/>
    <property type="match status" value="1"/>
</dbReference>
<feature type="domain" description="RING-type" evidence="11">
    <location>
        <begin position="200"/>
        <end position="244"/>
    </location>
</feature>
<dbReference type="PANTHER" id="PTHR46539:SF1">
    <property type="entry name" value="E3 UBIQUITIN-PROTEIN LIGASE ATL42"/>
    <property type="match status" value="1"/>
</dbReference>
<dbReference type="Pfam" id="PF13639">
    <property type="entry name" value="zf-RING_2"/>
    <property type="match status" value="1"/>
</dbReference>
<keyword evidence="7 10" id="KW-0472">Membrane</keyword>
<sequence length="311" mass="34269">MPQLPSTFACCFDMQEGMRLLAGLQLFACLFWLCSLVRKPSEGLLYDEGADESLQWALLLLLFLNSCVGFAATRTGYESLAFLQVLTFGAQLLLLYAELNAYHHPIQCADNWDGFHTLGRILIHLMWSADACLLMSILGWIALAVCSIAGVYLWYMCVCFLVLLRNASANKRRVQAAIAKLPLSQHQRAPESDQIEPPSCSICLSDFEVGELIRTLPCGHQFRRPCIDLWIRKQGLGASCPLCKHALIPQEGEDAGVAPLRAHAATSSGQSVHVDEPDSSGGQPGYHPPAVPLRAELDLEESDSRHHPVEL</sequence>
<evidence type="ECO:0000256" key="3">
    <source>
        <dbReference type="ARBA" id="ARBA00022723"/>
    </source>
</evidence>
<keyword evidence="4 8" id="KW-0863">Zinc-finger</keyword>
<keyword evidence="6 10" id="KW-1133">Transmembrane helix</keyword>